<reference evidence="1" key="1">
    <citation type="submission" date="2023-03" db="EMBL/GenBank/DDBJ databases">
        <title>Actinoallomurus iriomotensis NBRC 103684.</title>
        <authorList>
            <person name="Ichikawa N."/>
            <person name="Sato H."/>
            <person name="Tonouchi N."/>
        </authorList>
    </citation>
    <scope>NUCLEOTIDE SEQUENCE</scope>
    <source>
        <strain evidence="1">NBRC 103684</strain>
    </source>
</reference>
<sequence length="116" mass="13550">MRRVDRFGTWRFGWRGAPRLGYRGVHGELVRLGHRITKSTVRRIPRARRFGPAPRDRDTSWRAFLCVQVEGLLACDFFRVDTIVLKRLYILFVMEVRTRRVHILGVTANPTGAWTA</sequence>
<dbReference type="EMBL" id="BSTK01000008">
    <property type="protein sequence ID" value="GLY87481.1"/>
    <property type="molecule type" value="Genomic_DNA"/>
</dbReference>
<evidence type="ECO:0008006" key="3">
    <source>
        <dbReference type="Google" id="ProtNLM"/>
    </source>
</evidence>
<comment type="caution">
    <text evidence="1">The sequence shown here is derived from an EMBL/GenBank/DDBJ whole genome shotgun (WGS) entry which is preliminary data.</text>
</comment>
<evidence type="ECO:0000313" key="1">
    <source>
        <dbReference type="EMBL" id="GLY87481.1"/>
    </source>
</evidence>
<proteinExistence type="predicted"/>
<gene>
    <name evidence="1" type="ORF">Airi02_054100</name>
</gene>
<organism evidence="1 2">
    <name type="scientific">Actinoallomurus iriomotensis</name>
    <dbReference type="NCBI Taxonomy" id="478107"/>
    <lineage>
        <taxon>Bacteria</taxon>
        <taxon>Bacillati</taxon>
        <taxon>Actinomycetota</taxon>
        <taxon>Actinomycetes</taxon>
        <taxon>Streptosporangiales</taxon>
        <taxon>Thermomonosporaceae</taxon>
        <taxon>Actinoallomurus</taxon>
    </lineage>
</organism>
<protein>
    <recommendedName>
        <fullName evidence="3">Transposase</fullName>
    </recommendedName>
</protein>
<dbReference type="AlphaFoldDB" id="A0A9W6S5B8"/>
<evidence type="ECO:0000313" key="2">
    <source>
        <dbReference type="Proteomes" id="UP001165074"/>
    </source>
</evidence>
<accession>A0A9W6S5B8</accession>
<name>A0A9W6S5B8_9ACTN</name>
<keyword evidence="2" id="KW-1185">Reference proteome</keyword>
<dbReference type="Proteomes" id="UP001165074">
    <property type="component" value="Unassembled WGS sequence"/>
</dbReference>